<accession>A0ABY3STZ8</accession>
<name>A0ABY3STZ8_9BACL</name>
<evidence type="ECO:0000256" key="1">
    <source>
        <dbReference type="SAM" id="Coils"/>
    </source>
</evidence>
<keyword evidence="2" id="KW-0614">Plasmid</keyword>
<keyword evidence="3" id="KW-1185">Reference proteome</keyword>
<reference evidence="2 3" key="1">
    <citation type="journal article" date="2024" name="Int. J. Syst. Evol. Microbiol.">
        <title>Paenibacillus hexagrammi sp. nov., a novel bacterium isolated from the gut content of Hexagrammos agrammus.</title>
        <authorList>
            <person name="Jung H.K."/>
            <person name="Kim D.G."/>
            <person name="Zin H."/>
            <person name="Park J."/>
            <person name="Jung H."/>
            <person name="Kim Y.O."/>
            <person name="Kong H.J."/>
            <person name="Kim J.W."/>
            <person name="Kim Y.S."/>
        </authorList>
    </citation>
    <scope>NUCLEOTIDE SEQUENCE [LARGE SCALE GENOMIC DNA]</scope>
    <source>
        <strain evidence="2 3">YPD9-1</strain>
    </source>
</reference>
<evidence type="ECO:0000313" key="2">
    <source>
        <dbReference type="EMBL" id="UJF36550.1"/>
    </source>
</evidence>
<proteinExistence type="predicted"/>
<geneLocation type="plasmid" evidence="2 3">
    <name>pYPD9-1</name>
</geneLocation>
<dbReference type="RefSeq" id="WP_235123100.1">
    <property type="nucleotide sequence ID" value="NZ_CP090979.1"/>
</dbReference>
<evidence type="ECO:0000313" key="3">
    <source>
        <dbReference type="Proteomes" id="UP001649230"/>
    </source>
</evidence>
<gene>
    <name evidence="2" type="ORF">L0M14_30650</name>
</gene>
<keyword evidence="1" id="KW-0175">Coiled coil</keyword>
<evidence type="ECO:0008006" key="4">
    <source>
        <dbReference type="Google" id="ProtNLM"/>
    </source>
</evidence>
<protein>
    <recommendedName>
        <fullName evidence="4">Phage protein</fullName>
    </recommendedName>
</protein>
<dbReference type="Proteomes" id="UP001649230">
    <property type="component" value="Plasmid pYPD9-1"/>
</dbReference>
<sequence>MTFTEWRIQEGYMSRAELIDKMIPLGHTMDDVEAIIDELRDEYFEYCEENEIEEEAE</sequence>
<dbReference type="EMBL" id="CP090979">
    <property type="protein sequence ID" value="UJF36550.1"/>
    <property type="molecule type" value="Genomic_DNA"/>
</dbReference>
<feature type="coiled-coil region" evidence="1">
    <location>
        <begin position="29"/>
        <end position="56"/>
    </location>
</feature>
<organism evidence="2 3">
    <name type="scientific">Paenibacillus hexagrammi</name>
    <dbReference type="NCBI Taxonomy" id="2908839"/>
    <lineage>
        <taxon>Bacteria</taxon>
        <taxon>Bacillati</taxon>
        <taxon>Bacillota</taxon>
        <taxon>Bacilli</taxon>
        <taxon>Bacillales</taxon>
        <taxon>Paenibacillaceae</taxon>
        <taxon>Paenibacillus</taxon>
    </lineage>
</organism>